<protein>
    <submittedName>
        <fullName evidence="1">Uncharacterized protein</fullName>
    </submittedName>
</protein>
<name>A0A0D0DYA0_9AGAM</name>
<accession>A0A0D0DYA0</accession>
<organism evidence="1 2">
    <name type="scientific">Paxillus rubicundulus Ve08.2h10</name>
    <dbReference type="NCBI Taxonomy" id="930991"/>
    <lineage>
        <taxon>Eukaryota</taxon>
        <taxon>Fungi</taxon>
        <taxon>Dikarya</taxon>
        <taxon>Basidiomycota</taxon>
        <taxon>Agaricomycotina</taxon>
        <taxon>Agaricomycetes</taxon>
        <taxon>Agaricomycetidae</taxon>
        <taxon>Boletales</taxon>
        <taxon>Paxilineae</taxon>
        <taxon>Paxillaceae</taxon>
        <taxon>Paxillus</taxon>
    </lineage>
</organism>
<dbReference type="EMBL" id="KN825376">
    <property type="protein sequence ID" value="KIK91539.1"/>
    <property type="molecule type" value="Genomic_DNA"/>
</dbReference>
<dbReference type="Proteomes" id="UP000054538">
    <property type="component" value="Unassembled WGS sequence"/>
</dbReference>
<gene>
    <name evidence="1" type="ORF">PAXRUDRAFT_149283</name>
</gene>
<evidence type="ECO:0000313" key="2">
    <source>
        <dbReference type="Proteomes" id="UP000054538"/>
    </source>
</evidence>
<dbReference type="InParanoid" id="A0A0D0DYA0"/>
<reference evidence="2" key="2">
    <citation type="submission" date="2015-01" db="EMBL/GenBank/DDBJ databases">
        <title>Evolutionary Origins and Diversification of the Mycorrhizal Mutualists.</title>
        <authorList>
            <consortium name="DOE Joint Genome Institute"/>
            <consortium name="Mycorrhizal Genomics Consortium"/>
            <person name="Kohler A."/>
            <person name="Kuo A."/>
            <person name="Nagy L.G."/>
            <person name="Floudas D."/>
            <person name="Copeland A."/>
            <person name="Barry K.W."/>
            <person name="Cichocki N."/>
            <person name="Veneault-Fourrey C."/>
            <person name="LaButti K."/>
            <person name="Lindquist E.A."/>
            <person name="Lipzen A."/>
            <person name="Lundell T."/>
            <person name="Morin E."/>
            <person name="Murat C."/>
            <person name="Riley R."/>
            <person name="Ohm R."/>
            <person name="Sun H."/>
            <person name="Tunlid A."/>
            <person name="Henrissat B."/>
            <person name="Grigoriev I.V."/>
            <person name="Hibbett D.S."/>
            <person name="Martin F."/>
        </authorList>
    </citation>
    <scope>NUCLEOTIDE SEQUENCE [LARGE SCALE GENOMIC DNA]</scope>
    <source>
        <strain evidence="2">Ve08.2h10</strain>
    </source>
</reference>
<dbReference type="OrthoDB" id="2628610at2759"/>
<sequence>MLPLCPKCGHSLLMDEIAINEETYYDKGQNCVGGLCHDHAGFVDTKLTDYETIMNASEVVHGNDPDCHYGKEATVGAIVAFSEENYTLLPVLMSTTGDATCWLACHLLFMKGNLKSQASPELYENLSCLPGLNLQVGVNLVTMDFDPKYLMKCE</sequence>
<dbReference type="AlphaFoldDB" id="A0A0D0DYA0"/>
<dbReference type="HOGENOM" id="CLU_051549_0_0_1"/>
<proteinExistence type="predicted"/>
<evidence type="ECO:0000313" key="1">
    <source>
        <dbReference type="EMBL" id="KIK91539.1"/>
    </source>
</evidence>
<reference evidence="1 2" key="1">
    <citation type="submission" date="2014-04" db="EMBL/GenBank/DDBJ databases">
        <authorList>
            <consortium name="DOE Joint Genome Institute"/>
            <person name="Kuo A."/>
            <person name="Kohler A."/>
            <person name="Jargeat P."/>
            <person name="Nagy L.G."/>
            <person name="Floudas D."/>
            <person name="Copeland A."/>
            <person name="Barry K.W."/>
            <person name="Cichocki N."/>
            <person name="Veneault-Fourrey C."/>
            <person name="LaButti K."/>
            <person name="Lindquist E.A."/>
            <person name="Lipzen A."/>
            <person name="Lundell T."/>
            <person name="Morin E."/>
            <person name="Murat C."/>
            <person name="Sun H."/>
            <person name="Tunlid A."/>
            <person name="Henrissat B."/>
            <person name="Grigoriev I.V."/>
            <person name="Hibbett D.S."/>
            <person name="Martin F."/>
            <person name="Nordberg H.P."/>
            <person name="Cantor M.N."/>
            <person name="Hua S.X."/>
        </authorList>
    </citation>
    <scope>NUCLEOTIDE SEQUENCE [LARGE SCALE GENOMIC DNA]</scope>
    <source>
        <strain evidence="1 2">Ve08.2h10</strain>
    </source>
</reference>
<keyword evidence="2" id="KW-1185">Reference proteome</keyword>